<dbReference type="Pfam" id="PF13648">
    <property type="entry name" value="Lipocalin_4"/>
    <property type="match status" value="1"/>
</dbReference>
<accession>A0ABW5TGP7</accession>
<gene>
    <name evidence="2" type="ORF">ACFSR8_16085</name>
</gene>
<feature type="domain" description="Lipocalin-like" evidence="1">
    <location>
        <begin position="30"/>
        <end position="103"/>
    </location>
</feature>
<reference evidence="3" key="1">
    <citation type="journal article" date="2019" name="Int. J. Syst. Evol. Microbiol.">
        <title>The Global Catalogue of Microorganisms (GCM) 10K type strain sequencing project: providing services to taxonomists for standard genome sequencing and annotation.</title>
        <authorList>
            <consortium name="The Broad Institute Genomics Platform"/>
            <consortium name="The Broad Institute Genome Sequencing Center for Infectious Disease"/>
            <person name="Wu L."/>
            <person name="Ma J."/>
        </authorList>
    </citation>
    <scope>NUCLEOTIDE SEQUENCE [LARGE SCALE GENOMIC DNA]</scope>
    <source>
        <strain evidence="3">KCTC 42398</strain>
    </source>
</reference>
<name>A0ABW5TGP7_9FLAO</name>
<evidence type="ECO:0000313" key="2">
    <source>
        <dbReference type="EMBL" id="MFD2727743.1"/>
    </source>
</evidence>
<comment type="caution">
    <text evidence="2">The sequence shown here is derived from an EMBL/GenBank/DDBJ whole genome shotgun (WGS) entry which is preliminary data.</text>
</comment>
<dbReference type="EMBL" id="JBHULY010000039">
    <property type="protein sequence ID" value="MFD2727743.1"/>
    <property type="molecule type" value="Genomic_DNA"/>
</dbReference>
<keyword evidence="3" id="KW-1185">Reference proteome</keyword>
<proteinExistence type="predicted"/>
<dbReference type="RefSeq" id="WP_380293900.1">
    <property type="nucleotide sequence ID" value="NZ_JBHULY010000039.1"/>
</dbReference>
<dbReference type="PROSITE" id="PS51257">
    <property type="entry name" value="PROKAR_LIPOPROTEIN"/>
    <property type="match status" value="1"/>
</dbReference>
<dbReference type="Proteomes" id="UP001597476">
    <property type="component" value="Unassembled WGS sequence"/>
</dbReference>
<evidence type="ECO:0000259" key="1">
    <source>
        <dbReference type="Pfam" id="PF13648"/>
    </source>
</evidence>
<evidence type="ECO:0000313" key="3">
    <source>
        <dbReference type="Proteomes" id="UP001597476"/>
    </source>
</evidence>
<dbReference type="InterPro" id="IPR024311">
    <property type="entry name" value="Lipocalin-like"/>
</dbReference>
<sequence length="144" mass="15832">MKSILHLFLIASLSMACTSDHGRPTPDNELIGKWKLIEQLVDPGDGSGTFQPIESDRVIQFFSDGTVEVNGVLCFMSSEVGDAETGTYEITGDNTADTTYEGEIIPNTCNSRSAKVFFNLPLDGNLILWYLCIEPCGQKFEKVD</sequence>
<protein>
    <submittedName>
        <fullName evidence="2">Lipocalin family protein</fullName>
    </submittedName>
</protein>
<organism evidence="2 3">
    <name type="scientific">Hyunsoonleella rubra</name>
    <dbReference type="NCBI Taxonomy" id="1737062"/>
    <lineage>
        <taxon>Bacteria</taxon>
        <taxon>Pseudomonadati</taxon>
        <taxon>Bacteroidota</taxon>
        <taxon>Flavobacteriia</taxon>
        <taxon>Flavobacteriales</taxon>
        <taxon>Flavobacteriaceae</taxon>
    </lineage>
</organism>